<dbReference type="AlphaFoldDB" id="A0A7S2XN31"/>
<feature type="compositionally biased region" description="Basic and acidic residues" evidence="1">
    <location>
        <begin position="55"/>
        <end position="64"/>
    </location>
</feature>
<protein>
    <recommendedName>
        <fullName evidence="4">Transmembrane protein</fullName>
    </recommendedName>
</protein>
<gene>
    <name evidence="3" type="ORF">ASEP1449_LOCUS9211</name>
</gene>
<keyword evidence="2" id="KW-0812">Transmembrane</keyword>
<dbReference type="EMBL" id="HBHQ01013818">
    <property type="protein sequence ID" value="CAD9817379.1"/>
    <property type="molecule type" value="Transcribed_RNA"/>
</dbReference>
<evidence type="ECO:0008006" key="4">
    <source>
        <dbReference type="Google" id="ProtNLM"/>
    </source>
</evidence>
<evidence type="ECO:0000313" key="3">
    <source>
        <dbReference type="EMBL" id="CAD9817379.1"/>
    </source>
</evidence>
<feature type="transmembrane region" description="Helical" evidence="2">
    <location>
        <begin position="32"/>
        <end position="51"/>
    </location>
</feature>
<evidence type="ECO:0000256" key="2">
    <source>
        <dbReference type="SAM" id="Phobius"/>
    </source>
</evidence>
<keyword evidence="2" id="KW-0472">Membrane</keyword>
<name>A0A7S2XN31_9STRA</name>
<sequence>MAANINTVNRVGTVVRRSRAAAAGPPPNFGMLFVKAGLPLILFSVGSSIALKSAVEGKNKEQEASKGLISKSERQARMDAEKEDMMKKLDKKMKEPFDNTKRIERPEEILERRRGERDRRNVWYRRFGRWIIGQ</sequence>
<reference evidence="3" key="1">
    <citation type="submission" date="2021-01" db="EMBL/GenBank/DDBJ databases">
        <authorList>
            <person name="Corre E."/>
            <person name="Pelletier E."/>
            <person name="Niang G."/>
            <person name="Scheremetjew M."/>
            <person name="Finn R."/>
            <person name="Kale V."/>
            <person name="Holt S."/>
            <person name="Cochrane G."/>
            <person name="Meng A."/>
            <person name="Brown T."/>
            <person name="Cohen L."/>
        </authorList>
    </citation>
    <scope>NUCLEOTIDE SEQUENCE</scope>
    <source>
        <strain evidence="3">CCMP2084</strain>
    </source>
</reference>
<proteinExistence type="predicted"/>
<accession>A0A7S2XN31</accession>
<feature type="region of interest" description="Disordered" evidence="1">
    <location>
        <begin position="54"/>
        <end position="81"/>
    </location>
</feature>
<keyword evidence="2" id="KW-1133">Transmembrane helix</keyword>
<evidence type="ECO:0000256" key="1">
    <source>
        <dbReference type="SAM" id="MobiDB-lite"/>
    </source>
</evidence>
<feature type="compositionally biased region" description="Basic and acidic residues" evidence="1">
    <location>
        <begin position="71"/>
        <end position="81"/>
    </location>
</feature>
<organism evidence="3">
    <name type="scientific">Attheya septentrionalis</name>
    <dbReference type="NCBI Taxonomy" id="420275"/>
    <lineage>
        <taxon>Eukaryota</taxon>
        <taxon>Sar</taxon>
        <taxon>Stramenopiles</taxon>
        <taxon>Ochrophyta</taxon>
        <taxon>Bacillariophyta</taxon>
        <taxon>Coscinodiscophyceae</taxon>
        <taxon>Chaetocerotophycidae</taxon>
        <taxon>Chaetocerotales</taxon>
        <taxon>Attheyaceae</taxon>
        <taxon>Attheya</taxon>
    </lineage>
</organism>